<feature type="active site" description="Cysteine persulfide intermediate" evidence="3">
    <location>
        <position position="136"/>
    </location>
</feature>
<organism evidence="4 5">
    <name type="scientific">Candidatus Anoxymicrobium japonicum</name>
    <dbReference type="NCBI Taxonomy" id="2013648"/>
    <lineage>
        <taxon>Bacteria</taxon>
        <taxon>Bacillati</taxon>
        <taxon>Actinomycetota</taxon>
        <taxon>Candidatus Geothermincolia</taxon>
        <taxon>Candidatus Geothermincolales</taxon>
        <taxon>Candidatus Anoxymicrobiaceae</taxon>
        <taxon>Candidatus Anoxymicrobium</taxon>
    </lineage>
</organism>
<comment type="similarity">
    <text evidence="3">Belongs to the FdhD family.</text>
</comment>
<comment type="caution">
    <text evidence="4">The sequence shown here is derived from an EMBL/GenBank/DDBJ whole genome shotgun (WGS) entry which is preliminary data.</text>
</comment>
<dbReference type="AlphaFoldDB" id="A0A2N3G2A0"/>
<dbReference type="Gene3D" id="3.40.140.10">
    <property type="entry name" value="Cytidine Deaminase, domain 2"/>
    <property type="match status" value="1"/>
</dbReference>
<reference evidence="4 5" key="1">
    <citation type="journal article" date="2017" name="ISME J.">
        <title>Potential for microbial H2 and metal transformations associated with novel bacteria and archaea in deep terrestrial subsurface sediments.</title>
        <authorList>
            <person name="Hernsdorf A.W."/>
            <person name="Amano Y."/>
            <person name="Miyakawa K."/>
            <person name="Ise K."/>
            <person name="Suzuki Y."/>
            <person name="Anantharaman K."/>
            <person name="Probst A."/>
            <person name="Burstein D."/>
            <person name="Thomas B.C."/>
            <person name="Banfield J.F."/>
        </authorList>
    </citation>
    <scope>NUCLEOTIDE SEQUENCE [LARGE SCALE GENOMIC DNA]</scope>
    <source>
        <strain evidence="4">HGW-Actinobacteria-3</strain>
    </source>
</reference>
<keyword evidence="2 3" id="KW-0501">Molybdenum cofactor biosynthesis</keyword>
<dbReference type="GO" id="GO:0016783">
    <property type="term" value="F:sulfurtransferase activity"/>
    <property type="evidence" value="ECO:0007669"/>
    <property type="project" value="InterPro"/>
</dbReference>
<evidence type="ECO:0000256" key="2">
    <source>
        <dbReference type="ARBA" id="ARBA00023150"/>
    </source>
</evidence>
<gene>
    <name evidence="3" type="primary">fdhD</name>
    <name evidence="4" type="ORF">CVT63_08315</name>
</gene>
<keyword evidence="4" id="KW-0808">Transferase</keyword>
<dbReference type="GO" id="GO:0097163">
    <property type="term" value="F:sulfur carrier activity"/>
    <property type="evidence" value="ECO:0007669"/>
    <property type="project" value="UniProtKB-UniRule"/>
</dbReference>
<dbReference type="SUPFAM" id="SSF53927">
    <property type="entry name" value="Cytidine deaminase-like"/>
    <property type="match status" value="1"/>
</dbReference>
<dbReference type="EMBL" id="PHEX01000121">
    <property type="protein sequence ID" value="PKQ26867.1"/>
    <property type="molecule type" value="Genomic_DNA"/>
</dbReference>
<dbReference type="InterPro" id="IPR003786">
    <property type="entry name" value="FdhD"/>
</dbReference>
<comment type="caution">
    <text evidence="3">Lacks conserved residue(s) required for the propagation of feature annotation.</text>
</comment>
<evidence type="ECO:0000256" key="1">
    <source>
        <dbReference type="ARBA" id="ARBA00022490"/>
    </source>
</evidence>
<dbReference type="GO" id="GO:0005737">
    <property type="term" value="C:cytoplasm"/>
    <property type="evidence" value="ECO:0007669"/>
    <property type="project" value="UniProtKB-SubCell"/>
</dbReference>
<comment type="function">
    <text evidence="3">Required for formate dehydrogenase (FDH) activity. Acts as a sulfur carrier protein that transfers sulfur from IscS to the molybdenum cofactor prior to its insertion into FDH.</text>
</comment>
<name>A0A2N3G2A0_9ACTN</name>
<protein>
    <recommendedName>
        <fullName evidence="3">Sulfur carrier protein FdhD</fullName>
    </recommendedName>
</protein>
<proteinExistence type="inferred from homology"/>
<dbReference type="GO" id="GO:0006777">
    <property type="term" value="P:Mo-molybdopterin cofactor biosynthetic process"/>
    <property type="evidence" value="ECO:0007669"/>
    <property type="project" value="UniProtKB-UniRule"/>
</dbReference>
<dbReference type="HAMAP" id="MF_00187">
    <property type="entry name" value="FdhD"/>
    <property type="match status" value="1"/>
</dbReference>
<sequence length="291" mass="30750">MAELEDKEQQALSTFSIARYQQGKSFPVDDVVAREEPLEIRLNGRSLVYLMRLPGDDILLAAGFCLSEGLIGERKQIELIQQCVQGEFAGMASSIAGDRANPVPGVADPGNLVEIKAKLLEGADRFVVARVVRTGCGGADLDREVDLSGVKVESDVIFSTEVVQSAPDALLAGQEIFKASGGTHGAGLFDRHGRMLVVKEDVGRHNAVDKALGFLLMSQESPTDKGLILSGRLSYEMVLKAARAGVPLVCSVSAPTALGIEVGVRTGVTTVGFLRGAGFNVYSHPARVGGS</sequence>
<evidence type="ECO:0000313" key="4">
    <source>
        <dbReference type="EMBL" id="PKQ26867.1"/>
    </source>
</evidence>
<dbReference type="Pfam" id="PF02634">
    <property type="entry name" value="FdhD-NarQ"/>
    <property type="match status" value="1"/>
</dbReference>
<dbReference type="PANTHER" id="PTHR30592:SF1">
    <property type="entry name" value="SULFUR CARRIER PROTEIN FDHD"/>
    <property type="match status" value="1"/>
</dbReference>
<comment type="subcellular location">
    <subcellularLocation>
        <location evidence="3">Cytoplasm</location>
    </subcellularLocation>
</comment>
<dbReference type="Gene3D" id="3.10.20.10">
    <property type="match status" value="1"/>
</dbReference>
<dbReference type="PIRSF" id="PIRSF015626">
    <property type="entry name" value="FdhD"/>
    <property type="match status" value="1"/>
</dbReference>
<dbReference type="PANTHER" id="PTHR30592">
    <property type="entry name" value="FORMATE DEHYDROGENASE"/>
    <property type="match status" value="1"/>
</dbReference>
<dbReference type="Proteomes" id="UP000233654">
    <property type="component" value="Unassembled WGS sequence"/>
</dbReference>
<dbReference type="InterPro" id="IPR016193">
    <property type="entry name" value="Cytidine_deaminase-like"/>
</dbReference>
<evidence type="ECO:0000313" key="5">
    <source>
        <dbReference type="Proteomes" id="UP000233654"/>
    </source>
</evidence>
<keyword evidence="1 3" id="KW-0963">Cytoplasm</keyword>
<evidence type="ECO:0000256" key="3">
    <source>
        <dbReference type="HAMAP-Rule" id="MF_00187"/>
    </source>
</evidence>
<accession>A0A2N3G2A0</accession>